<feature type="domain" description="G-protein coupled receptors family 1 profile" evidence="6">
    <location>
        <begin position="36"/>
        <end position="306"/>
    </location>
</feature>
<evidence type="ECO:0000256" key="4">
    <source>
        <dbReference type="ARBA" id="ARBA00023136"/>
    </source>
</evidence>
<dbReference type="InterPro" id="IPR017452">
    <property type="entry name" value="GPCR_Rhodpsn_7TM"/>
</dbReference>
<feature type="transmembrane region" description="Helical" evidence="5">
    <location>
        <begin position="183"/>
        <end position="206"/>
    </location>
</feature>
<feature type="transmembrane region" description="Helical" evidence="5">
    <location>
        <begin position="137"/>
        <end position="157"/>
    </location>
</feature>
<dbReference type="PANTHER" id="PTHR46641:SF18">
    <property type="entry name" value="G-PROTEIN COUPLED RECEPTORS FAMILY 1 PROFILE DOMAIN-CONTAINING PROTEIN"/>
    <property type="match status" value="1"/>
</dbReference>
<evidence type="ECO:0000256" key="2">
    <source>
        <dbReference type="ARBA" id="ARBA00022692"/>
    </source>
</evidence>
<comment type="caution">
    <text evidence="8">The sequence shown here is derived from an EMBL/GenBank/DDBJ whole genome shotgun (WGS) entry which is preliminary data.</text>
</comment>
<gene>
    <name evidence="8" type="ORF">UXM345_LOCUS27980</name>
    <name evidence="7" type="ORF">XDN619_LOCUS3006</name>
</gene>
<dbReference type="EMBL" id="CAJOBF010006241">
    <property type="protein sequence ID" value="CAF4200569.1"/>
    <property type="molecule type" value="Genomic_DNA"/>
</dbReference>
<evidence type="ECO:0000313" key="7">
    <source>
        <dbReference type="EMBL" id="CAF1994119.1"/>
    </source>
</evidence>
<reference evidence="8" key="1">
    <citation type="submission" date="2021-02" db="EMBL/GenBank/DDBJ databases">
        <authorList>
            <person name="Nowell W R."/>
        </authorList>
    </citation>
    <scope>NUCLEOTIDE SEQUENCE</scope>
</reference>
<dbReference type="EMBL" id="CAJNRG010000312">
    <property type="protein sequence ID" value="CAF1994119.1"/>
    <property type="molecule type" value="Genomic_DNA"/>
</dbReference>
<accession>A0A820AZY7</accession>
<dbReference type="InterPro" id="IPR052954">
    <property type="entry name" value="GPCR-Ligand_Int"/>
</dbReference>
<feature type="transmembrane region" description="Helical" evidence="5">
    <location>
        <begin position="24"/>
        <end position="44"/>
    </location>
</feature>
<evidence type="ECO:0000256" key="3">
    <source>
        <dbReference type="ARBA" id="ARBA00022989"/>
    </source>
</evidence>
<keyword evidence="4 5" id="KW-0472">Membrane</keyword>
<dbReference type="AlphaFoldDB" id="A0A820AZY7"/>
<organism evidence="8 9">
    <name type="scientific">Rotaria magnacalcarata</name>
    <dbReference type="NCBI Taxonomy" id="392030"/>
    <lineage>
        <taxon>Eukaryota</taxon>
        <taxon>Metazoa</taxon>
        <taxon>Spiralia</taxon>
        <taxon>Gnathifera</taxon>
        <taxon>Rotifera</taxon>
        <taxon>Eurotatoria</taxon>
        <taxon>Bdelloidea</taxon>
        <taxon>Philodinida</taxon>
        <taxon>Philodinidae</taxon>
        <taxon>Rotaria</taxon>
    </lineage>
</organism>
<keyword evidence="3 5" id="KW-1133">Transmembrane helix</keyword>
<protein>
    <recommendedName>
        <fullName evidence="6">G-protein coupled receptors family 1 profile domain-containing protein</fullName>
    </recommendedName>
</protein>
<feature type="transmembrane region" description="Helical" evidence="5">
    <location>
        <begin position="95"/>
        <end position="116"/>
    </location>
</feature>
<dbReference type="PROSITE" id="PS50262">
    <property type="entry name" value="G_PROTEIN_RECEP_F1_2"/>
    <property type="match status" value="1"/>
</dbReference>
<keyword evidence="2 5" id="KW-0812">Transmembrane</keyword>
<dbReference type="SUPFAM" id="SSF81321">
    <property type="entry name" value="Family A G protein-coupled receptor-like"/>
    <property type="match status" value="1"/>
</dbReference>
<evidence type="ECO:0000256" key="1">
    <source>
        <dbReference type="ARBA" id="ARBA00004370"/>
    </source>
</evidence>
<name>A0A820AZY7_9BILA</name>
<evidence type="ECO:0000313" key="9">
    <source>
        <dbReference type="Proteomes" id="UP000663842"/>
    </source>
</evidence>
<dbReference type="Proteomes" id="UP000663887">
    <property type="component" value="Unassembled WGS sequence"/>
</dbReference>
<dbReference type="GO" id="GO:0016020">
    <property type="term" value="C:membrane"/>
    <property type="evidence" value="ECO:0007669"/>
    <property type="project" value="UniProtKB-SubCell"/>
</dbReference>
<feature type="transmembrane region" description="Helical" evidence="5">
    <location>
        <begin position="56"/>
        <end position="75"/>
    </location>
</feature>
<evidence type="ECO:0000259" key="6">
    <source>
        <dbReference type="PROSITE" id="PS50262"/>
    </source>
</evidence>
<sequence length="340" mass="38443">MSSNSSEADIILNLSLISAQINRYLTIAILLFGTIGNILNCLVLSQKSLRSNPCSWFFLASSISSLITLISGVAVRLLAGWSTDLTNTVPWLCKLRIFVLFVSRTTASWLIMLATVDRWFSSSIDANRRHLSKLKNAQLGALLVVILSSLAYTQVFYCYEANLTNTPLQCYGRTIWCRLLIDFTFATIGVLIPSIIMLSFGMMTILNIRAVAKRRIQPMSISIETQDTTNRQQSCWKKSDQHLIVMLLVQVVLLTLFSLPQVIQNIYANSTMYVVRSQLQIAINNFIFNLFLLLTYVTNGMPFYIYTLAGGSIFRKALYKALKQLAQKMFYRKDQKNTSS</sequence>
<dbReference type="PANTHER" id="PTHR46641">
    <property type="entry name" value="FMRFAMIDE RECEPTOR-RELATED"/>
    <property type="match status" value="1"/>
</dbReference>
<feature type="transmembrane region" description="Helical" evidence="5">
    <location>
        <begin position="243"/>
        <end position="263"/>
    </location>
</feature>
<dbReference type="Gene3D" id="1.20.1070.10">
    <property type="entry name" value="Rhodopsin 7-helix transmembrane proteins"/>
    <property type="match status" value="1"/>
</dbReference>
<evidence type="ECO:0000256" key="5">
    <source>
        <dbReference type="SAM" id="Phobius"/>
    </source>
</evidence>
<feature type="transmembrane region" description="Helical" evidence="5">
    <location>
        <begin position="283"/>
        <end position="306"/>
    </location>
</feature>
<dbReference type="Proteomes" id="UP000663842">
    <property type="component" value="Unassembled WGS sequence"/>
</dbReference>
<comment type="subcellular location">
    <subcellularLocation>
        <location evidence="1">Membrane</location>
    </subcellularLocation>
</comment>
<proteinExistence type="predicted"/>
<evidence type="ECO:0000313" key="8">
    <source>
        <dbReference type="EMBL" id="CAF4200569.1"/>
    </source>
</evidence>